<keyword evidence="2" id="KW-1185">Reference proteome</keyword>
<evidence type="ECO:0000313" key="1">
    <source>
        <dbReference type="EMBL" id="KKB55462.1"/>
    </source>
</evidence>
<organism evidence="1 2">
    <name type="scientific">Parabacteroides gordonii MS-1 = DSM 23371</name>
    <dbReference type="NCBI Taxonomy" id="1203610"/>
    <lineage>
        <taxon>Bacteria</taxon>
        <taxon>Pseudomonadati</taxon>
        <taxon>Bacteroidota</taxon>
        <taxon>Bacteroidia</taxon>
        <taxon>Bacteroidales</taxon>
        <taxon>Tannerellaceae</taxon>
        <taxon>Parabacteroides</taxon>
    </lineage>
</organism>
<dbReference type="PATRIC" id="fig|1203610.3.peg.2999"/>
<dbReference type="EMBL" id="AQHW01000015">
    <property type="protein sequence ID" value="KKB55462.1"/>
    <property type="molecule type" value="Genomic_DNA"/>
</dbReference>
<sequence>MKKKTLVQLRHIADRIPRQCPCDIAALLYSICEEWEFAFLNGCLVFMEDGTPVLVMPLTTIYGTLKAGDTLYILCNNGALHYFDRMTHQYWVTFLDNTDEDFFDSMFN</sequence>
<dbReference type="RefSeq" id="WP_028728457.1">
    <property type="nucleotide sequence ID" value="NZ_AUAE01000031.1"/>
</dbReference>
<protein>
    <submittedName>
        <fullName evidence="1">Uncharacterized protein</fullName>
    </submittedName>
</protein>
<accession>A0A0F5JDD0</accession>
<dbReference type="AlphaFoldDB" id="A0A0F5JDD0"/>
<reference evidence="1 2" key="1">
    <citation type="submission" date="2013-04" db="EMBL/GenBank/DDBJ databases">
        <title>The Genome Sequence of Parabacteroides gordonii DSM 23371.</title>
        <authorList>
            <consortium name="The Broad Institute Genomics Platform"/>
            <person name="Earl A."/>
            <person name="Ward D."/>
            <person name="Feldgarden M."/>
            <person name="Gevers D."/>
            <person name="Martens E."/>
            <person name="Sakamoto M."/>
            <person name="Benno Y."/>
            <person name="Suzuki N."/>
            <person name="Matsunaga N."/>
            <person name="Koshihara K."/>
            <person name="Seki M."/>
            <person name="Komiya H."/>
            <person name="Walker B."/>
            <person name="Young S."/>
            <person name="Zeng Q."/>
            <person name="Gargeya S."/>
            <person name="Fitzgerald M."/>
            <person name="Haas B."/>
            <person name="Abouelleil A."/>
            <person name="Allen A.W."/>
            <person name="Alvarado L."/>
            <person name="Arachchi H.M."/>
            <person name="Berlin A.M."/>
            <person name="Chapman S.B."/>
            <person name="Gainer-Dewar J."/>
            <person name="Goldberg J."/>
            <person name="Griggs A."/>
            <person name="Gujja S."/>
            <person name="Hansen M."/>
            <person name="Howarth C."/>
            <person name="Imamovic A."/>
            <person name="Ireland A."/>
            <person name="Larimer J."/>
            <person name="McCowan C."/>
            <person name="Murphy C."/>
            <person name="Pearson M."/>
            <person name="Poon T.W."/>
            <person name="Priest M."/>
            <person name="Roberts A."/>
            <person name="Saif S."/>
            <person name="Shea T."/>
            <person name="Sisk P."/>
            <person name="Sykes S."/>
            <person name="Wortman J."/>
            <person name="Nusbaum C."/>
            <person name="Birren B."/>
        </authorList>
    </citation>
    <scope>NUCLEOTIDE SEQUENCE [LARGE SCALE GENOMIC DNA]</scope>
    <source>
        <strain evidence="1 2">MS-1</strain>
    </source>
</reference>
<gene>
    <name evidence="1" type="ORF">HMPREF1536_02931</name>
</gene>
<evidence type="ECO:0000313" key="2">
    <source>
        <dbReference type="Proteomes" id="UP000033035"/>
    </source>
</evidence>
<dbReference type="HOGENOM" id="CLU_2194403_0_0_10"/>
<name>A0A0F5JDD0_9BACT</name>
<proteinExistence type="predicted"/>
<dbReference type="Proteomes" id="UP000033035">
    <property type="component" value="Unassembled WGS sequence"/>
</dbReference>
<comment type="caution">
    <text evidence="1">The sequence shown here is derived from an EMBL/GenBank/DDBJ whole genome shotgun (WGS) entry which is preliminary data.</text>
</comment>